<evidence type="ECO:0000259" key="6">
    <source>
        <dbReference type="PROSITE" id="PS50983"/>
    </source>
</evidence>
<dbReference type="SUPFAM" id="SSF53807">
    <property type="entry name" value="Helical backbone' metal receptor"/>
    <property type="match status" value="1"/>
</dbReference>
<name>A0ABN0UVE8_9PSEU</name>
<accession>A0ABN0UVE8</accession>
<keyword evidence="4 5" id="KW-0732">Signal</keyword>
<feature type="chain" id="PRO_5045507820" evidence="5">
    <location>
        <begin position="22"/>
        <end position="340"/>
    </location>
</feature>
<comment type="subcellular location">
    <subcellularLocation>
        <location evidence="1">Cell envelope</location>
    </subcellularLocation>
</comment>
<evidence type="ECO:0000256" key="4">
    <source>
        <dbReference type="ARBA" id="ARBA00022729"/>
    </source>
</evidence>
<dbReference type="PROSITE" id="PS51257">
    <property type="entry name" value="PROKAR_LIPOPROTEIN"/>
    <property type="match status" value="1"/>
</dbReference>
<evidence type="ECO:0000256" key="5">
    <source>
        <dbReference type="SAM" id="SignalP"/>
    </source>
</evidence>
<dbReference type="Pfam" id="PF01497">
    <property type="entry name" value="Peripla_BP_2"/>
    <property type="match status" value="1"/>
</dbReference>
<dbReference type="RefSeq" id="WP_343940037.1">
    <property type="nucleotide sequence ID" value="NZ_BAAABU010000033.1"/>
</dbReference>
<evidence type="ECO:0000256" key="3">
    <source>
        <dbReference type="ARBA" id="ARBA00022448"/>
    </source>
</evidence>
<organism evidence="7 8">
    <name type="scientific">Saccharothrix mutabilis subsp. mutabilis</name>
    <dbReference type="NCBI Taxonomy" id="66855"/>
    <lineage>
        <taxon>Bacteria</taxon>
        <taxon>Bacillati</taxon>
        <taxon>Actinomycetota</taxon>
        <taxon>Actinomycetes</taxon>
        <taxon>Pseudonocardiales</taxon>
        <taxon>Pseudonocardiaceae</taxon>
        <taxon>Saccharothrix</taxon>
    </lineage>
</organism>
<dbReference type="EMBL" id="BAAABU010000033">
    <property type="protein sequence ID" value="GAA0262620.1"/>
    <property type="molecule type" value="Genomic_DNA"/>
</dbReference>
<dbReference type="PROSITE" id="PS50983">
    <property type="entry name" value="FE_B12_PBP"/>
    <property type="match status" value="1"/>
</dbReference>
<sequence>MSRRVRLSGRAFRAFSAGSLATVLGFGLIACGDVQDASTQTTPTSSAGSSAFPVTIEHKFGKAEIPKEPTKVVVVGTATDDLDAAIALGVTPVAFFNKSGGDAVPSWLKGKLDPAKTKIVDAAAGVDPEQVGKFTPDLILATSSYGLEQEYPNLAKLAPTVGYATDWGKQTWQEHVQVVAKALGKTADGDKVISTTQAAIDKFKADHPKAAGKTFTASVGNTAGKMFTLVSKEDFAVRLIEQTGLTLSPTVADATKNESGSPTGTLNPEQYDKLAADLVIVAFTTPDLKQAFESNQLVAPVKAGNYLSVDMETISALRYPTALDIPWVLEKLKPGVDKIA</sequence>
<evidence type="ECO:0000256" key="2">
    <source>
        <dbReference type="ARBA" id="ARBA00008814"/>
    </source>
</evidence>
<reference evidence="7 8" key="1">
    <citation type="journal article" date="2019" name="Int. J. Syst. Evol. Microbiol.">
        <title>The Global Catalogue of Microorganisms (GCM) 10K type strain sequencing project: providing services to taxonomists for standard genome sequencing and annotation.</title>
        <authorList>
            <consortium name="The Broad Institute Genomics Platform"/>
            <consortium name="The Broad Institute Genome Sequencing Center for Infectious Disease"/>
            <person name="Wu L."/>
            <person name="Ma J."/>
        </authorList>
    </citation>
    <scope>NUCLEOTIDE SEQUENCE [LARGE SCALE GENOMIC DNA]</scope>
    <source>
        <strain evidence="7 8">JCM 3380</strain>
    </source>
</reference>
<comment type="caution">
    <text evidence="7">The sequence shown here is derived from an EMBL/GenBank/DDBJ whole genome shotgun (WGS) entry which is preliminary data.</text>
</comment>
<dbReference type="InterPro" id="IPR002491">
    <property type="entry name" value="ABC_transptr_periplasmic_BD"/>
</dbReference>
<protein>
    <submittedName>
        <fullName evidence="7">Iron-siderophore ABC transporter substrate-binding protein</fullName>
    </submittedName>
</protein>
<dbReference type="PANTHER" id="PTHR30532">
    <property type="entry name" value="IRON III DICITRATE-BINDING PERIPLASMIC PROTEIN"/>
    <property type="match status" value="1"/>
</dbReference>
<evidence type="ECO:0000313" key="8">
    <source>
        <dbReference type="Proteomes" id="UP001500416"/>
    </source>
</evidence>
<feature type="signal peptide" evidence="5">
    <location>
        <begin position="1"/>
        <end position="21"/>
    </location>
</feature>
<comment type="similarity">
    <text evidence="2">Belongs to the bacterial solute-binding protein 8 family.</text>
</comment>
<gene>
    <name evidence="7" type="ORF">GCM10010492_74630</name>
</gene>
<proteinExistence type="inferred from homology"/>
<dbReference type="InterPro" id="IPR051313">
    <property type="entry name" value="Bact_iron-sidero_bind"/>
</dbReference>
<keyword evidence="8" id="KW-1185">Reference proteome</keyword>
<evidence type="ECO:0000256" key="1">
    <source>
        <dbReference type="ARBA" id="ARBA00004196"/>
    </source>
</evidence>
<evidence type="ECO:0000313" key="7">
    <source>
        <dbReference type="EMBL" id="GAA0262620.1"/>
    </source>
</evidence>
<keyword evidence="3" id="KW-0813">Transport</keyword>
<dbReference type="Gene3D" id="3.40.50.1980">
    <property type="entry name" value="Nitrogenase molybdenum iron protein domain"/>
    <property type="match status" value="2"/>
</dbReference>
<feature type="domain" description="Fe/B12 periplasmic-binding" evidence="6">
    <location>
        <begin position="71"/>
        <end position="340"/>
    </location>
</feature>
<dbReference type="PANTHER" id="PTHR30532:SF24">
    <property type="entry name" value="FERRIC ENTEROBACTIN-BINDING PERIPLASMIC PROTEIN FEPB"/>
    <property type="match status" value="1"/>
</dbReference>
<dbReference type="Proteomes" id="UP001500416">
    <property type="component" value="Unassembled WGS sequence"/>
</dbReference>